<evidence type="ECO:0000313" key="3">
    <source>
        <dbReference type="EMBL" id="MCC2165165.1"/>
    </source>
</evidence>
<evidence type="ECO:0000259" key="2">
    <source>
        <dbReference type="Pfam" id="PF14285"/>
    </source>
</evidence>
<organism evidence="3 4">
    <name type="scientific">Brotaphodocola catenula</name>
    <dbReference type="NCBI Taxonomy" id="2885361"/>
    <lineage>
        <taxon>Bacteria</taxon>
        <taxon>Bacillati</taxon>
        <taxon>Bacillota</taxon>
        <taxon>Clostridia</taxon>
        <taxon>Lachnospirales</taxon>
        <taxon>Lachnospiraceae</taxon>
        <taxon>Brotaphodocola</taxon>
    </lineage>
</organism>
<gene>
    <name evidence="3" type="ORF">LKD32_09805</name>
</gene>
<feature type="transmembrane region" description="Helical" evidence="1">
    <location>
        <begin position="48"/>
        <end position="69"/>
    </location>
</feature>
<dbReference type="InterPro" id="IPR025377">
    <property type="entry name" value="DUF4367"/>
</dbReference>
<protein>
    <submittedName>
        <fullName evidence="3">DUF4367 domain-containing protein</fullName>
    </submittedName>
</protein>
<comment type="caution">
    <text evidence="3">The sequence shown here is derived from an EMBL/GenBank/DDBJ whole genome shotgun (WGS) entry which is preliminary data.</text>
</comment>
<dbReference type="RefSeq" id="WP_308451550.1">
    <property type="nucleotide sequence ID" value="NZ_JAJEPU010000027.1"/>
</dbReference>
<proteinExistence type="predicted"/>
<feature type="domain" description="DUF4367" evidence="2">
    <location>
        <begin position="129"/>
        <end position="215"/>
    </location>
</feature>
<dbReference type="EMBL" id="JAJEPU010000027">
    <property type="protein sequence ID" value="MCC2165165.1"/>
    <property type="molecule type" value="Genomic_DNA"/>
</dbReference>
<reference evidence="3" key="1">
    <citation type="submission" date="2021-10" db="EMBL/GenBank/DDBJ databases">
        <title>Anaerobic single-cell dispensing facilitates the cultivation of human gut bacteria.</title>
        <authorList>
            <person name="Afrizal A."/>
        </authorList>
    </citation>
    <scope>NUCLEOTIDE SEQUENCE</scope>
    <source>
        <strain evidence="3">CLA-AA-H274</strain>
    </source>
</reference>
<keyword evidence="1" id="KW-0812">Transmembrane</keyword>
<keyword evidence="1" id="KW-0472">Membrane</keyword>
<sequence length="225" mass="25442">MSKSYKNNSYKEIMDRIEVTDEMRSRILNNVVLSSEKKRLPFPRTSRYLSVCASLLILAIGALTLPQMIDRITNQIPIEGVGSVPGTASIETCKSINELSRRMGFKVFGLYDFPFEVTSTEYTSYFDKLAQITYRGADNQIVYRQSSSAEEKDNSGDYNSYSDVIATDIDGFSLILKGDNEKYVLATWYDNDFCYSISMEVGLDQAELKHLVEQIATESSEASRK</sequence>
<dbReference type="AlphaFoldDB" id="A0AAE3DIM2"/>
<keyword evidence="1" id="KW-1133">Transmembrane helix</keyword>
<name>A0AAE3DIM2_9FIRM</name>
<dbReference type="Pfam" id="PF14285">
    <property type="entry name" value="DUF4367"/>
    <property type="match status" value="1"/>
</dbReference>
<accession>A0AAE3DIM2</accession>
<evidence type="ECO:0000256" key="1">
    <source>
        <dbReference type="SAM" id="Phobius"/>
    </source>
</evidence>
<keyword evidence="4" id="KW-1185">Reference proteome</keyword>
<evidence type="ECO:0000313" key="4">
    <source>
        <dbReference type="Proteomes" id="UP001198962"/>
    </source>
</evidence>
<dbReference type="Proteomes" id="UP001198962">
    <property type="component" value="Unassembled WGS sequence"/>
</dbReference>